<feature type="signal peptide" evidence="2">
    <location>
        <begin position="1"/>
        <end position="17"/>
    </location>
</feature>
<gene>
    <name evidence="4" type="ORF">I585_02244</name>
    <name evidence="3" type="ORF">UAI_03063</name>
</gene>
<feature type="chain" id="PRO_5038409816" description="Lipoprotein" evidence="2">
    <location>
        <begin position="18"/>
        <end position="166"/>
    </location>
</feature>
<evidence type="ECO:0000313" key="4">
    <source>
        <dbReference type="EMBL" id="EOT66723.1"/>
    </source>
</evidence>
<keyword evidence="2" id="KW-0732">Signal</keyword>
<dbReference type="EMBL" id="AJAK01000020">
    <property type="protein sequence ID" value="EOH75261.1"/>
    <property type="molecule type" value="Genomic_DNA"/>
</dbReference>
<feature type="compositionally biased region" description="Polar residues" evidence="1">
    <location>
        <begin position="65"/>
        <end position="83"/>
    </location>
</feature>
<accession>R2R3Q9</accession>
<evidence type="ECO:0000256" key="1">
    <source>
        <dbReference type="SAM" id="MobiDB-lite"/>
    </source>
</evidence>
<dbReference type="Proteomes" id="UP000014148">
    <property type="component" value="Unassembled WGS sequence"/>
</dbReference>
<protein>
    <recommendedName>
        <fullName evidence="7">Lipoprotein</fullName>
    </recommendedName>
</protein>
<dbReference type="eggNOG" id="ENOG50306Q2">
    <property type="taxonomic scope" value="Bacteria"/>
</dbReference>
<evidence type="ECO:0000313" key="3">
    <source>
        <dbReference type="EMBL" id="EOH75261.1"/>
    </source>
</evidence>
<reference evidence="4 6" key="2">
    <citation type="submission" date="2013-03" db="EMBL/GenBank/DDBJ databases">
        <title>The Genome Sequence of Enterococcus malodoratus ATCC_43197 (PacBio/Illumina hybrid assembly).</title>
        <authorList>
            <consortium name="The Broad Institute Genomics Platform"/>
            <consortium name="The Broad Institute Genome Sequencing Center for Infectious Disease"/>
            <person name="Earl A."/>
            <person name="Russ C."/>
            <person name="Gilmore M."/>
            <person name="Surin D."/>
            <person name="Walker B."/>
            <person name="Young S."/>
            <person name="Zeng Q."/>
            <person name="Gargeya S."/>
            <person name="Fitzgerald M."/>
            <person name="Haas B."/>
            <person name="Abouelleil A."/>
            <person name="Allen A.W."/>
            <person name="Alvarado L."/>
            <person name="Arachchi H.M."/>
            <person name="Berlin A.M."/>
            <person name="Chapman S.B."/>
            <person name="Gainer-Dewar J."/>
            <person name="Goldberg J."/>
            <person name="Griggs A."/>
            <person name="Gujja S."/>
            <person name="Hansen M."/>
            <person name="Howarth C."/>
            <person name="Imamovic A."/>
            <person name="Ireland A."/>
            <person name="Larimer J."/>
            <person name="McCowan C."/>
            <person name="Murphy C."/>
            <person name="Pearson M."/>
            <person name="Poon T.W."/>
            <person name="Priest M."/>
            <person name="Roberts A."/>
            <person name="Saif S."/>
            <person name="Shea T."/>
            <person name="Sisk P."/>
            <person name="Sykes S."/>
            <person name="Wortman J."/>
            <person name="Nusbaum C."/>
            <person name="Birren B."/>
        </authorList>
    </citation>
    <scope>NUCLEOTIDE SEQUENCE [LARGE SCALE GENOMIC DNA]</scope>
    <source>
        <strain evidence="4 6">ATCC 43197</strain>
    </source>
</reference>
<dbReference type="GeneID" id="79784619"/>
<dbReference type="AlphaFoldDB" id="R2R3Q9"/>
<sequence length="166" mass="17786">MKRITLCIILLSLIALSGCEKEKSAHTKTSTSSSKASVTVTATSSSSQLPESTTSSSTVVESTEQISDTASTVPNQASSTVPTEAQLQETTYVTTAEQAKQRIIDTQPLVSNPNLQLDFYMQIDAHFLFSLHSLEIAQQGGSGTVGFYRVTPLGEVFETNAYGSRL</sequence>
<reference evidence="3 5" key="1">
    <citation type="submission" date="2013-02" db="EMBL/GenBank/DDBJ databases">
        <title>The Genome Sequence of Enterococcus malodoratus ATCC_43197.</title>
        <authorList>
            <consortium name="The Broad Institute Genome Sequencing Platform"/>
            <consortium name="The Broad Institute Genome Sequencing Center for Infectious Disease"/>
            <person name="Earl A.M."/>
            <person name="Gilmore M.S."/>
            <person name="Lebreton F."/>
            <person name="Walker B."/>
            <person name="Young S.K."/>
            <person name="Zeng Q."/>
            <person name="Gargeya S."/>
            <person name="Fitzgerald M."/>
            <person name="Haas B."/>
            <person name="Abouelleil A."/>
            <person name="Alvarado L."/>
            <person name="Arachchi H.M."/>
            <person name="Berlin A.M."/>
            <person name="Chapman S.B."/>
            <person name="Dewar J."/>
            <person name="Goldberg J."/>
            <person name="Griggs A."/>
            <person name="Gujja S."/>
            <person name="Hansen M."/>
            <person name="Howarth C."/>
            <person name="Imamovic A."/>
            <person name="Larimer J."/>
            <person name="McCowan C."/>
            <person name="Murphy C."/>
            <person name="Neiman D."/>
            <person name="Pearson M."/>
            <person name="Priest M."/>
            <person name="Roberts A."/>
            <person name="Saif S."/>
            <person name="Shea T."/>
            <person name="Sisk P."/>
            <person name="Sykes S."/>
            <person name="Wortman J."/>
            <person name="Nusbaum C."/>
            <person name="Birren B."/>
        </authorList>
    </citation>
    <scope>NUCLEOTIDE SEQUENCE [LARGE SCALE GENOMIC DNA]</scope>
    <source>
        <strain evidence="3 5">ATCC 43197</strain>
    </source>
</reference>
<dbReference type="EMBL" id="ASWA01000003">
    <property type="protein sequence ID" value="EOT66723.1"/>
    <property type="molecule type" value="Genomic_DNA"/>
</dbReference>
<evidence type="ECO:0000313" key="6">
    <source>
        <dbReference type="Proteomes" id="UP000014148"/>
    </source>
</evidence>
<dbReference type="OrthoDB" id="2194985at2"/>
<dbReference type="Proteomes" id="UP000013783">
    <property type="component" value="Unassembled WGS sequence"/>
</dbReference>
<organism evidence="3 5">
    <name type="scientific">Enterococcus malodoratus ATCC 43197</name>
    <dbReference type="NCBI Taxonomy" id="1158601"/>
    <lineage>
        <taxon>Bacteria</taxon>
        <taxon>Bacillati</taxon>
        <taxon>Bacillota</taxon>
        <taxon>Bacilli</taxon>
        <taxon>Lactobacillales</taxon>
        <taxon>Enterococcaceae</taxon>
        <taxon>Enterococcus</taxon>
    </lineage>
</organism>
<dbReference type="STRING" id="71451.RV07_GL001570"/>
<feature type="region of interest" description="Disordered" evidence="1">
    <location>
        <begin position="24"/>
        <end position="83"/>
    </location>
</feature>
<evidence type="ECO:0008006" key="7">
    <source>
        <dbReference type="Google" id="ProtNLM"/>
    </source>
</evidence>
<dbReference type="PROSITE" id="PS51257">
    <property type="entry name" value="PROKAR_LIPOPROTEIN"/>
    <property type="match status" value="1"/>
</dbReference>
<proteinExistence type="predicted"/>
<evidence type="ECO:0000256" key="2">
    <source>
        <dbReference type="SAM" id="SignalP"/>
    </source>
</evidence>
<keyword evidence="6" id="KW-1185">Reference proteome</keyword>
<dbReference type="RefSeq" id="WP_010741863.1">
    <property type="nucleotide sequence ID" value="NZ_KB946251.1"/>
</dbReference>
<evidence type="ECO:0000313" key="5">
    <source>
        <dbReference type="Proteomes" id="UP000013783"/>
    </source>
</evidence>
<feature type="compositionally biased region" description="Low complexity" evidence="1">
    <location>
        <begin position="27"/>
        <end position="64"/>
    </location>
</feature>
<name>R2R3Q9_9ENTE</name>
<comment type="caution">
    <text evidence="3">The sequence shown here is derived from an EMBL/GenBank/DDBJ whole genome shotgun (WGS) entry which is preliminary data.</text>
</comment>